<dbReference type="InterPro" id="IPR013785">
    <property type="entry name" value="Aldolase_TIM"/>
</dbReference>
<evidence type="ECO:0000256" key="10">
    <source>
        <dbReference type="HAMAP-Rule" id="MF_00493"/>
    </source>
</evidence>
<keyword evidence="6 10" id="KW-0963">Cytoplasm</keyword>
<dbReference type="EC" id="2.2.1.2" evidence="5 10"/>
<evidence type="ECO:0000256" key="6">
    <source>
        <dbReference type="ARBA" id="ARBA00022490"/>
    </source>
</evidence>
<organism evidence="11">
    <name type="scientific">Candidatus Nitrotoga fabula</name>
    <dbReference type="NCBI Taxonomy" id="2182327"/>
    <lineage>
        <taxon>Bacteria</taxon>
        <taxon>Pseudomonadati</taxon>
        <taxon>Pseudomonadota</taxon>
        <taxon>Betaproteobacteria</taxon>
        <taxon>Nitrosomonadales</taxon>
        <taxon>Gallionellaceae</taxon>
        <taxon>Candidatus Nitrotoga</taxon>
    </lineage>
</organism>
<dbReference type="EMBL" id="LS423452">
    <property type="protein sequence ID" value="SPS06876.1"/>
    <property type="molecule type" value="Genomic_DNA"/>
</dbReference>
<evidence type="ECO:0000256" key="9">
    <source>
        <dbReference type="ARBA" id="ARBA00023270"/>
    </source>
</evidence>
<evidence type="ECO:0000256" key="1">
    <source>
        <dbReference type="ARBA" id="ARBA00003518"/>
    </source>
</evidence>
<evidence type="ECO:0000256" key="3">
    <source>
        <dbReference type="ARBA" id="ARBA00004857"/>
    </source>
</evidence>
<accession>A0A2X0SM21</accession>
<dbReference type="InterPro" id="IPR004732">
    <property type="entry name" value="Transaldolase_2"/>
</dbReference>
<keyword evidence="7 10" id="KW-0808">Transferase</keyword>
<keyword evidence="9 10" id="KW-0704">Schiff base</keyword>
<comment type="function">
    <text evidence="1 10">Transaldolase is important for the balance of metabolites in the pentose-phosphate pathway.</text>
</comment>
<evidence type="ECO:0000256" key="5">
    <source>
        <dbReference type="ARBA" id="ARBA00013151"/>
    </source>
</evidence>
<evidence type="ECO:0000313" key="11">
    <source>
        <dbReference type="EMBL" id="SPS06876.1"/>
    </source>
</evidence>
<sequence>MDPIRNLHNSGQRIWLDNITRELLSSGTLSCYIKQLFVTGLTSNPTIFHNALNKGNAYDESILAHALGGKSGEALFFEIALEDLTRAADLFRPIYDASQGLDGWVSLEVSPLLADDAASTIEAAIRLYAQAGRPNFFIKIPGNRAGVSAIEEVVFAGVPVNVTLLFSEEHYLAAADAYMRGIERRIASGLDPKVRSVASVFVSRWDLAVQGKTPPGLNNCLAIAIAKNIYKAYRNLYESARWHKLSDSGACQQTLLWASTGTKDPGSSDTLYIEALVAPDTISTMPEKTLLAFSDHGKVEDILPVDGGNAGSVLAAFNQAGIQSEELASDLQRQGIDIFAKSWNDLVDSIREKSDILMQRK</sequence>
<gene>
    <name evidence="10" type="primary">tal</name>
    <name evidence="11" type="ORF">NITFAB_2473</name>
</gene>
<comment type="pathway">
    <text evidence="3 10">Carbohydrate degradation; pentose phosphate pathway; D-glyceraldehyde 3-phosphate and beta-D-fructose 6-phosphate from D-ribose 5-phosphate and D-xylulose 5-phosphate (non-oxidative stage): step 2/3.</text>
</comment>
<dbReference type="SUPFAM" id="SSF51569">
    <property type="entry name" value="Aldolase"/>
    <property type="match status" value="1"/>
</dbReference>
<evidence type="ECO:0000256" key="8">
    <source>
        <dbReference type="ARBA" id="ARBA00023126"/>
    </source>
</evidence>
<evidence type="ECO:0000256" key="4">
    <source>
        <dbReference type="ARBA" id="ARBA00008426"/>
    </source>
</evidence>
<dbReference type="GO" id="GO:0005975">
    <property type="term" value="P:carbohydrate metabolic process"/>
    <property type="evidence" value="ECO:0007669"/>
    <property type="project" value="InterPro"/>
</dbReference>
<dbReference type="UniPathway" id="UPA00115">
    <property type="reaction ID" value="UER00414"/>
</dbReference>
<dbReference type="GO" id="GO:0006098">
    <property type="term" value="P:pentose-phosphate shunt"/>
    <property type="evidence" value="ECO:0007669"/>
    <property type="project" value="UniProtKB-UniRule"/>
</dbReference>
<dbReference type="PANTHER" id="PTHR10683">
    <property type="entry name" value="TRANSALDOLASE"/>
    <property type="match status" value="1"/>
</dbReference>
<dbReference type="Gene3D" id="3.20.20.70">
    <property type="entry name" value="Aldolase class I"/>
    <property type="match status" value="1"/>
</dbReference>
<dbReference type="CDD" id="cd00955">
    <property type="entry name" value="Transaldolase_like"/>
    <property type="match status" value="1"/>
</dbReference>
<comment type="similarity">
    <text evidence="4 10">Belongs to the transaldolase family. Type 2 subfamily.</text>
</comment>
<dbReference type="PANTHER" id="PTHR10683:SF31">
    <property type="entry name" value="TRANSALDOLASE"/>
    <property type="match status" value="1"/>
</dbReference>
<protein>
    <recommendedName>
        <fullName evidence="5 10">Transaldolase</fullName>
        <ecNumber evidence="5 10">2.2.1.2</ecNumber>
    </recommendedName>
</protein>
<dbReference type="Pfam" id="PF00923">
    <property type="entry name" value="TAL_FSA"/>
    <property type="match status" value="1"/>
</dbReference>
<evidence type="ECO:0000256" key="7">
    <source>
        <dbReference type="ARBA" id="ARBA00022679"/>
    </source>
</evidence>
<proteinExistence type="inferred from homology"/>
<comment type="subcellular location">
    <subcellularLocation>
        <location evidence="2 10">Cytoplasm</location>
    </subcellularLocation>
</comment>
<dbReference type="NCBIfam" id="TIGR00876">
    <property type="entry name" value="tal_mycobact"/>
    <property type="match status" value="1"/>
</dbReference>
<dbReference type="NCBIfam" id="NF002881">
    <property type="entry name" value="PRK03343.1"/>
    <property type="match status" value="1"/>
</dbReference>
<dbReference type="GO" id="GO:0005737">
    <property type="term" value="C:cytoplasm"/>
    <property type="evidence" value="ECO:0007669"/>
    <property type="project" value="UniProtKB-SubCell"/>
</dbReference>
<reference evidence="11" key="1">
    <citation type="submission" date="2018-05" db="EMBL/GenBank/DDBJ databases">
        <authorList>
            <person name="Lanie J.A."/>
            <person name="Ng W.-L."/>
            <person name="Kazmierczak K.M."/>
            <person name="Andrzejewski T.M."/>
            <person name="Davidsen T.M."/>
            <person name="Wayne K.J."/>
            <person name="Tettelin H."/>
            <person name="Glass J.I."/>
            <person name="Rusch D."/>
            <person name="Podicherti R."/>
            <person name="Tsui H.-C.T."/>
            <person name="Winkler M.E."/>
        </authorList>
    </citation>
    <scope>NUCLEOTIDE SEQUENCE</scope>
    <source>
        <strain evidence="11">KNB</strain>
    </source>
</reference>
<dbReference type="HAMAP" id="MF_00493">
    <property type="entry name" value="Transaldolase_2"/>
    <property type="match status" value="1"/>
</dbReference>
<keyword evidence="8 10" id="KW-0570">Pentose shunt</keyword>
<dbReference type="GO" id="GO:0004801">
    <property type="term" value="F:transaldolase activity"/>
    <property type="evidence" value="ECO:0007669"/>
    <property type="project" value="UniProtKB-UniRule"/>
</dbReference>
<dbReference type="PIRSF" id="PIRSF036915">
    <property type="entry name" value="Trnald_Bac_Plnt"/>
    <property type="match status" value="1"/>
</dbReference>
<comment type="catalytic activity">
    <reaction evidence="10">
        <text>D-sedoheptulose 7-phosphate + D-glyceraldehyde 3-phosphate = D-erythrose 4-phosphate + beta-D-fructose 6-phosphate</text>
        <dbReference type="Rhea" id="RHEA:17053"/>
        <dbReference type="ChEBI" id="CHEBI:16897"/>
        <dbReference type="ChEBI" id="CHEBI:57483"/>
        <dbReference type="ChEBI" id="CHEBI:57634"/>
        <dbReference type="ChEBI" id="CHEBI:59776"/>
        <dbReference type="EC" id="2.2.1.2"/>
    </reaction>
</comment>
<feature type="active site" description="Schiff-base intermediate with substrate" evidence="10">
    <location>
        <position position="139"/>
    </location>
</feature>
<evidence type="ECO:0000256" key="2">
    <source>
        <dbReference type="ARBA" id="ARBA00004496"/>
    </source>
</evidence>
<name>A0A2X0SM21_9PROT</name>
<dbReference type="AlphaFoldDB" id="A0A2X0SM21"/>
<dbReference type="InterPro" id="IPR001585">
    <property type="entry name" value="TAL/FSA"/>
</dbReference>